<evidence type="ECO:0000256" key="2">
    <source>
        <dbReference type="ARBA" id="ARBA00007783"/>
    </source>
</evidence>
<evidence type="ECO:0000256" key="7">
    <source>
        <dbReference type="ARBA" id="ARBA00023136"/>
    </source>
</evidence>
<gene>
    <name evidence="10" type="ORF">QO005_002508</name>
</gene>
<feature type="transmembrane region" description="Helical" evidence="8">
    <location>
        <begin position="178"/>
        <end position="202"/>
    </location>
</feature>
<evidence type="ECO:0000256" key="8">
    <source>
        <dbReference type="SAM" id="Phobius"/>
    </source>
</evidence>
<keyword evidence="4" id="KW-1003">Cell membrane</keyword>
<evidence type="ECO:0000256" key="4">
    <source>
        <dbReference type="ARBA" id="ARBA00022475"/>
    </source>
</evidence>
<proteinExistence type="inferred from homology"/>
<keyword evidence="3" id="KW-0813">Transport</keyword>
<dbReference type="PANTHER" id="PTHR30294">
    <property type="entry name" value="MEMBRANE COMPONENT OF ABC TRANSPORTER YHHJ-RELATED"/>
    <property type="match status" value="1"/>
</dbReference>
<keyword evidence="5 8" id="KW-0812">Transmembrane</keyword>
<keyword evidence="7 8" id="KW-0472">Membrane</keyword>
<comment type="subcellular location">
    <subcellularLocation>
        <location evidence="1">Cell membrane</location>
        <topology evidence="1">Multi-pass membrane protein</topology>
    </subcellularLocation>
</comment>
<feature type="transmembrane region" description="Helical" evidence="8">
    <location>
        <begin position="228"/>
        <end position="247"/>
    </location>
</feature>
<dbReference type="Proteomes" id="UP001235269">
    <property type="component" value="Unassembled WGS sequence"/>
</dbReference>
<feature type="transmembrane region" description="Helical" evidence="8">
    <location>
        <begin position="26"/>
        <end position="43"/>
    </location>
</feature>
<name>A0ABU0ID50_9HYPH</name>
<protein>
    <submittedName>
        <fullName evidence="10">ABC-2 type transport system permease protein</fullName>
    </submittedName>
</protein>
<dbReference type="InterPro" id="IPR051449">
    <property type="entry name" value="ABC-2_transporter_component"/>
</dbReference>
<dbReference type="PANTHER" id="PTHR30294:SF47">
    <property type="entry name" value="INNER MEMBRANE TRANSPORT PERMEASE YHHJ"/>
    <property type="match status" value="1"/>
</dbReference>
<accession>A0ABU0ID50</accession>
<dbReference type="Pfam" id="PF12698">
    <property type="entry name" value="ABC2_membrane_3"/>
    <property type="match status" value="1"/>
</dbReference>
<evidence type="ECO:0000256" key="5">
    <source>
        <dbReference type="ARBA" id="ARBA00022692"/>
    </source>
</evidence>
<evidence type="ECO:0000256" key="1">
    <source>
        <dbReference type="ARBA" id="ARBA00004651"/>
    </source>
</evidence>
<comment type="caution">
    <text evidence="10">The sequence shown here is derived from an EMBL/GenBank/DDBJ whole genome shotgun (WGS) entry which is preliminary data.</text>
</comment>
<dbReference type="PROSITE" id="PS51012">
    <property type="entry name" value="ABC_TM2"/>
    <property type="match status" value="1"/>
</dbReference>
<reference evidence="10 11" key="1">
    <citation type="submission" date="2023-07" db="EMBL/GenBank/DDBJ databases">
        <title>Genomic Encyclopedia of Type Strains, Phase IV (KMG-IV): sequencing the most valuable type-strain genomes for metagenomic binning, comparative biology and taxonomic classification.</title>
        <authorList>
            <person name="Goeker M."/>
        </authorList>
    </citation>
    <scope>NUCLEOTIDE SEQUENCE [LARGE SCALE GENOMIC DNA]</scope>
    <source>
        <strain evidence="10 11">DSM 100301</strain>
    </source>
</reference>
<comment type="similarity">
    <text evidence="2">Belongs to the ABC-2 integral membrane protein family.</text>
</comment>
<evidence type="ECO:0000256" key="3">
    <source>
        <dbReference type="ARBA" id="ARBA00022448"/>
    </source>
</evidence>
<evidence type="ECO:0000313" key="10">
    <source>
        <dbReference type="EMBL" id="MDQ0456167.1"/>
    </source>
</evidence>
<feature type="transmembrane region" description="Helical" evidence="8">
    <location>
        <begin position="259"/>
        <end position="280"/>
    </location>
</feature>
<feature type="transmembrane region" description="Helical" evidence="8">
    <location>
        <begin position="348"/>
        <end position="366"/>
    </location>
</feature>
<evidence type="ECO:0000256" key="6">
    <source>
        <dbReference type="ARBA" id="ARBA00022989"/>
    </source>
</evidence>
<feature type="domain" description="ABC transmembrane type-2" evidence="9">
    <location>
        <begin position="136"/>
        <end position="372"/>
    </location>
</feature>
<organism evidence="10 11">
    <name type="scientific">Rhizobium paknamense</name>
    <dbReference type="NCBI Taxonomy" id="1206817"/>
    <lineage>
        <taxon>Bacteria</taxon>
        <taxon>Pseudomonadati</taxon>
        <taxon>Pseudomonadota</taxon>
        <taxon>Alphaproteobacteria</taxon>
        <taxon>Hyphomicrobiales</taxon>
        <taxon>Rhizobiaceae</taxon>
        <taxon>Rhizobium/Agrobacterium group</taxon>
        <taxon>Rhizobium</taxon>
    </lineage>
</organism>
<sequence length="377" mass="40909">MARGFDVRTVLALLKKEIIGLARDRVLMAMVVYAFTLAIYTQATGLSHDLRNASIGVVDRDVSQLSTAILAGLLPPRFRTPVAIAPQQVDKVMDRGQLTFVLDIPENFQADVLAGRSPRLQLLIDATALMQAGIGAGYIQQIVAQEVASYGTRAGISTAQPVTVQTRFAFNQGLNSEWFSGTMGLINNITMLAILLAGAALVREREHGTLEHLLVMPVRPLEIMMSKLIANGLVILVMSLLAILLILGRLLGMPISGSLGLYAAGMVLYLFFATSLGLFLGTVSRSMPQMALLFILTALPMNILSGGFTPIESQPQWLQNAMQLSPSTHFVAFSQAILYRGAGFDVVWPQYAATFGIGLIFFLFSLSRFRSFIAAQQ</sequence>
<dbReference type="RefSeq" id="WP_307158365.1">
    <property type="nucleotide sequence ID" value="NZ_JAUSWH010000007.1"/>
</dbReference>
<feature type="transmembrane region" description="Helical" evidence="8">
    <location>
        <begin position="292"/>
        <end position="311"/>
    </location>
</feature>
<dbReference type="InterPro" id="IPR013525">
    <property type="entry name" value="ABC2_TM"/>
</dbReference>
<dbReference type="Gene3D" id="3.40.1710.10">
    <property type="entry name" value="abc type-2 transporter like domain"/>
    <property type="match status" value="1"/>
</dbReference>
<evidence type="ECO:0000259" key="9">
    <source>
        <dbReference type="PROSITE" id="PS51012"/>
    </source>
</evidence>
<dbReference type="InterPro" id="IPR047817">
    <property type="entry name" value="ABC2_TM_bact-type"/>
</dbReference>
<evidence type="ECO:0000313" key="11">
    <source>
        <dbReference type="Proteomes" id="UP001235269"/>
    </source>
</evidence>
<keyword evidence="6 8" id="KW-1133">Transmembrane helix</keyword>
<keyword evidence="11" id="KW-1185">Reference proteome</keyword>
<dbReference type="EMBL" id="JAUSWH010000007">
    <property type="protein sequence ID" value="MDQ0456167.1"/>
    <property type="molecule type" value="Genomic_DNA"/>
</dbReference>